<dbReference type="InterPro" id="IPR000182">
    <property type="entry name" value="GNAT_dom"/>
</dbReference>
<proteinExistence type="predicted"/>
<dbReference type="PROSITE" id="PS51186">
    <property type="entry name" value="GNAT"/>
    <property type="match status" value="1"/>
</dbReference>
<dbReference type="SUPFAM" id="SSF55729">
    <property type="entry name" value="Acyl-CoA N-acyltransferases (Nat)"/>
    <property type="match status" value="1"/>
</dbReference>
<evidence type="ECO:0000259" key="1">
    <source>
        <dbReference type="PROSITE" id="PS51186"/>
    </source>
</evidence>
<dbReference type="EMBL" id="JBCLVG010000001">
    <property type="protein sequence ID" value="MEN1945137.1"/>
    <property type="molecule type" value="Genomic_DNA"/>
</dbReference>
<keyword evidence="3" id="KW-1185">Reference proteome</keyword>
<dbReference type="Gene3D" id="3.40.630.30">
    <property type="match status" value="1"/>
</dbReference>
<sequence>MDDHEIRPLTAETWDAFADLAERHNGVWGGCWCTWFHPACEEKGQTAEGNRAYKERLVREGRAHAALVFDGDTAIAWAEYGTPHELPIIHHLKQYTATLDRLPDYRITCLFVDKNHRRDGVAELAVRGAVELIGQAGGGIVEGYPHDVPPGKKVSASFLYNATRTLYERVGFTFVRPKGQGNTVMRMEVPDSRRESARR</sequence>
<evidence type="ECO:0000313" key="3">
    <source>
        <dbReference type="Proteomes" id="UP001425155"/>
    </source>
</evidence>
<gene>
    <name evidence="2" type="ORF">WJX64_01105</name>
</gene>
<organism evidence="2 3">
    <name type="scientific">Leifsonia stereocauli</name>
    <dbReference type="NCBI Taxonomy" id="3134136"/>
    <lineage>
        <taxon>Bacteria</taxon>
        <taxon>Bacillati</taxon>
        <taxon>Actinomycetota</taxon>
        <taxon>Actinomycetes</taxon>
        <taxon>Micrococcales</taxon>
        <taxon>Microbacteriaceae</taxon>
        <taxon>Leifsonia</taxon>
    </lineage>
</organism>
<comment type="caution">
    <text evidence="2">The sequence shown here is derived from an EMBL/GenBank/DDBJ whole genome shotgun (WGS) entry which is preliminary data.</text>
</comment>
<reference evidence="2 3" key="1">
    <citation type="submission" date="2024-03" db="EMBL/GenBank/DDBJ databases">
        <title>YIM 134122 draft genome.</title>
        <authorList>
            <person name="Zuo S."/>
            <person name="Xiong L."/>
        </authorList>
    </citation>
    <scope>NUCLEOTIDE SEQUENCE [LARGE SCALE GENOMIC DNA]</scope>
    <source>
        <strain evidence="2 3">YIM 134122</strain>
    </source>
</reference>
<accession>A0ABU9VZH4</accession>
<dbReference type="InterPro" id="IPR016181">
    <property type="entry name" value="Acyl_CoA_acyltransferase"/>
</dbReference>
<dbReference type="RefSeq" id="WP_342110983.1">
    <property type="nucleotide sequence ID" value="NZ_JBCAUN010000001.1"/>
</dbReference>
<dbReference type="Proteomes" id="UP001425155">
    <property type="component" value="Unassembled WGS sequence"/>
</dbReference>
<protein>
    <submittedName>
        <fullName evidence="2">GNAT family N-acetyltransferase</fullName>
    </submittedName>
</protein>
<evidence type="ECO:0000313" key="2">
    <source>
        <dbReference type="EMBL" id="MEN1945137.1"/>
    </source>
</evidence>
<name>A0ABU9VZH4_9MICO</name>
<feature type="domain" description="N-acetyltransferase" evidence="1">
    <location>
        <begin position="4"/>
        <end position="190"/>
    </location>
</feature>